<keyword evidence="2" id="KW-0808">Transferase</keyword>
<keyword evidence="6" id="KW-0472">Membrane</keyword>
<reference evidence="8" key="1">
    <citation type="journal article" date="2021" name="Antonie Van Leeuwenhoek">
        <title>Draft genome and description of Waterburya agarophytonicola gen. nov. sp. nov. (Pleurocapsales, Cyanobacteria): a seaweed symbiont.</title>
        <authorList>
            <person name="Bonthond G."/>
            <person name="Shalygin S."/>
            <person name="Bayer T."/>
            <person name="Weinberger F."/>
        </authorList>
    </citation>
    <scope>NUCLEOTIDE SEQUENCE</scope>
    <source>
        <strain evidence="8">KI4</strain>
    </source>
</reference>
<dbReference type="PANTHER" id="PTHR12137:SF54">
    <property type="entry name" value="CARBOHYDRATE SULFOTRANSFERASE"/>
    <property type="match status" value="1"/>
</dbReference>
<comment type="caution">
    <text evidence="8">The sequence shown here is derived from an EMBL/GenBank/DDBJ whole genome shotgun (WGS) entry which is preliminary data.</text>
</comment>
<keyword evidence="4" id="KW-1133">Transmembrane helix</keyword>
<evidence type="ECO:0000256" key="2">
    <source>
        <dbReference type="ARBA" id="ARBA00022679"/>
    </source>
</evidence>
<evidence type="ECO:0000256" key="7">
    <source>
        <dbReference type="ARBA" id="ARBA00023180"/>
    </source>
</evidence>
<gene>
    <name evidence="8" type="ORF">I4641_19825</name>
</gene>
<keyword evidence="7" id="KW-0325">Glycoprotein</keyword>
<accession>A0A964FHJ3</accession>
<evidence type="ECO:0000256" key="4">
    <source>
        <dbReference type="ARBA" id="ARBA00022989"/>
    </source>
</evidence>
<evidence type="ECO:0000256" key="5">
    <source>
        <dbReference type="ARBA" id="ARBA00023034"/>
    </source>
</evidence>
<evidence type="ECO:0000313" key="9">
    <source>
        <dbReference type="Proteomes" id="UP000729733"/>
    </source>
</evidence>
<keyword evidence="3" id="KW-0812">Transmembrane</keyword>
<dbReference type="Gene3D" id="3.40.50.300">
    <property type="entry name" value="P-loop containing nucleotide triphosphate hydrolases"/>
    <property type="match status" value="1"/>
</dbReference>
<keyword evidence="5" id="KW-0333">Golgi apparatus</keyword>
<dbReference type="Proteomes" id="UP000729733">
    <property type="component" value="Unassembled WGS sequence"/>
</dbReference>
<dbReference type="InterPro" id="IPR027417">
    <property type="entry name" value="P-loop_NTPase"/>
</dbReference>
<dbReference type="InterPro" id="IPR018011">
    <property type="entry name" value="Carb_sulfotrans_8-10"/>
</dbReference>
<comment type="subcellular location">
    <subcellularLocation>
        <location evidence="1">Golgi apparatus membrane</location>
        <topology evidence="1">Single-pass type II membrane protein</topology>
    </subcellularLocation>
</comment>
<dbReference type="InterPro" id="IPR005331">
    <property type="entry name" value="Sulfotransferase"/>
</dbReference>
<dbReference type="AlphaFoldDB" id="A0A964FHJ3"/>
<dbReference type="RefSeq" id="WP_229642318.1">
    <property type="nucleotide sequence ID" value="NZ_JADWDC010000072.1"/>
</dbReference>
<dbReference type="GO" id="GO:0016020">
    <property type="term" value="C:membrane"/>
    <property type="evidence" value="ECO:0007669"/>
    <property type="project" value="InterPro"/>
</dbReference>
<dbReference type="EMBL" id="JADWDC010000072">
    <property type="protein sequence ID" value="MCC0179216.1"/>
    <property type="molecule type" value="Genomic_DNA"/>
</dbReference>
<protein>
    <submittedName>
        <fullName evidence="8">Sulfotransferase family 2 domain-containing protein</fullName>
    </submittedName>
</protein>
<evidence type="ECO:0000256" key="1">
    <source>
        <dbReference type="ARBA" id="ARBA00004323"/>
    </source>
</evidence>
<dbReference type="GO" id="GO:0008146">
    <property type="term" value="F:sulfotransferase activity"/>
    <property type="evidence" value="ECO:0007669"/>
    <property type="project" value="InterPro"/>
</dbReference>
<dbReference type="SUPFAM" id="SSF52540">
    <property type="entry name" value="P-loop containing nucleoside triphosphate hydrolases"/>
    <property type="match status" value="1"/>
</dbReference>
<name>A0A964FHJ3_9CYAN</name>
<organism evidence="8 9">
    <name type="scientific">Waterburya agarophytonicola KI4</name>
    <dbReference type="NCBI Taxonomy" id="2874699"/>
    <lineage>
        <taxon>Bacteria</taxon>
        <taxon>Bacillati</taxon>
        <taxon>Cyanobacteriota</taxon>
        <taxon>Cyanophyceae</taxon>
        <taxon>Pleurocapsales</taxon>
        <taxon>Hyellaceae</taxon>
        <taxon>Waterburya</taxon>
        <taxon>Waterburya agarophytonicola</taxon>
    </lineage>
</organism>
<proteinExistence type="predicted"/>
<dbReference type="GO" id="GO:0016051">
    <property type="term" value="P:carbohydrate biosynthetic process"/>
    <property type="evidence" value="ECO:0007669"/>
    <property type="project" value="InterPro"/>
</dbReference>
<evidence type="ECO:0000313" key="8">
    <source>
        <dbReference type="EMBL" id="MCC0179216.1"/>
    </source>
</evidence>
<dbReference type="PANTHER" id="PTHR12137">
    <property type="entry name" value="CARBOHYDRATE SULFOTRANSFERASE"/>
    <property type="match status" value="1"/>
</dbReference>
<evidence type="ECO:0000256" key="3">
    <source>
        <dbReference type="ARBA" id="ARBA00022692"/>
    </source>
</evidence>
<evidence type="ECO:0000256" key="6">
    <source>
        <dbReference type="ARBA" id="ARBA00023136"/>
    </source>
</evidence>
<keyword evidence="9" id="KW-1185">Reference proteome</keyword>
<dbReference type="Pfam" id="PF03567">
    <property type="entry name" value="Sulfotransfer_2"/>
    <property type="match status" value="1"/>
</dbReference>
<sequence>MIVADRKKIAYIHIYKTGGSSITKLLMPHISENCRSKNARSHGPHWRRTWHIDTRMHSKFADALSSVDRCNIDLDEYFKFTIVRNPYSWILSVWNNFYQSPTGNSPNTLVNNLKFQFGKLTSKKLFTAQYFYEMYPDGSFENFVLFIDRMVSENPKLARTIWGCSDQYSFIDNDRNIEFDFIGKFENLEEDLKTIFKRVEGKDLESVPRETHGSDRNKQKRKNYLTYYNDKSIEIVNRIFARDFKAFDYQPISNASKIDVLTE</sequence>